<dbReference type="Proteomes" id="UP000193411">
    <property type="component" value="Unassembled WGS sequence"/>
</dbReference>
<keyword evidence="3" id="KW-1185">Reference proteome</keyword>
<proteinExistence type="predicted"/>
<evidence type="ECO:0000313" key="3">
    <source>
        <dbReference type="Proteomes" id="UP000193411"/>
    </source>
</evidence>
<sequence length="128" mass="14465">MTIDAGGRGKQTVHVRHPIFFFFLRWFSFFQRKFRRGSEAGGVTVGGLGLWQGEDRNKTVHVRHPIFFFFFFFFFFVAVVFIFSNGSSEEGVRQAGDCRGARFVAGRGQEQKSCGTHSGCARPGMAPR</sequence>
<protein>
    <recommendedName>
        <fullName evidence="4">Transmembrane protein</fullName>
    </recommendedName>
</protein>
<gene>
    <name evidence="2" type="ORF">BCR44DRAFT_1252519</name>
</gene>
<reference evidence="2 3" key="1">
    <citation type="submission" date="2016-07" db="EMBL/GenBank/DDBJ databases">
        <title>Pervasive Adenine N6-methylation of Active Genes in Fungi.</title>
        <authorList>
            <consortium name="DOE Joint Genome Institute"/>
            <person name="Mondo S.J."/>
            <person name="Dannebaum R.O."/>
            <person name="Kuo R.C."/>
            <person name="Labutti K."/>
            <person name="Haridas S."/>
            <person name="Kuo A."/>
            <person name="Salamov A."/>
            <person name="Ahrendt S.R."/>
            <person name="Lipzen A."/>
            <person name="Sullivan W."/>
            <person name="Andreopoulos W.B."/>
            <person name="Clum A."/>
            <person name="Lindquist E."/>
            <person name="Daum C."/>
            <person name="Ramamoorthy G.K."/>
            <person name="Gryganskyi A."/>
            <person name="Culley D."/>
            <person name="Magnuson J.K."/>
            <person name="James T.Y."/>
            <person name="O'Malley M.A."/>
            <person name="Stajich J.E."/>
            <person name="Spatafora J.W."/>
            <person name="Visel A."/>
            <person name="Grigoriev I.V."/>
        </authorList>
    </citation>
    <scope>NUCLEOTIDE SEQUENCE [LARGE SCALE GENOMIC DNA]</scope>
    <source>
        <strain evidence="2 3">PL171</strain>
    </source>
</reference>
<evidence type="ECO:0008006" key="4">
    <source>
        <dbReference type="Google" id="ProtNLM"/>
    </source>
</evidence>
<comment type="caution">
    <text evidence="2">The sequence shown here is derived from an EMBL/GenBank/DDBJ whole genome shotgun (WGS) entry which is preliminary data.</text>
</comment>
<feature type="transmembrane region" description="Helical" evidence="1">
    <location>
        <begin position="66"/>
        <end position="84"/>
    </location>
</feature>
<evidence type="ECO:0000313" key="2">
    <source>
        <dbReference type="EMBL" id="ORZ32130.1"/>
    </source>
</evidence>
<name>A0A1Y2HC19_9FUNG</name>
<keyword evidence="1" id="KW-1133">Transmembrane helix</keyword>
<evidence type="ECO:0000256" key="1">
    <source>
        <dbReference type="SAM" id="Phobius"/>
    </source>
</evidence>
<dbReference type="AlphaFoldDB" id="A0A1Y2HC19"/>
<keyword evidence="1" id="KW-0472">Membrane</keyword>
<accession>A0A1Y2HC19</accession>
<organism evidence="2 3">
    <name type="scientific">Catenaria anguillulae PL171</name>
    <dbReference type="NCBI Taxonomy" id="765915"/>
    <lineage>
        <taxon>Eukaryota</taxon>
        <taxon>Fungi</taxon>
        <taxon>Fungi incertae sedis</taxon>
        <taxon>Blastocladiomycota</taxon>
        <taxon>Blastocladiomycetes</taxon>
        <taxon>Blastocladiales</taxon>
        <taxon>Catenariaceae</taxon>
        <taxon>Catenaria</taxon>
    </lineage>
</organism>
<keyword evidence="1" id="KW-0812">Transmembrane</keyword>
<dbReference type="EMBL" id="MCFL01000050">
    <property type="protein sequence ID" value="ORZ32130.1"/>
    <property type="molecule type" value="Genomic_DNA"/>
</dbReference>